<reference evidence="17" key="3">
    <citation type="submission" date="2020-12" db="EMBL/GenBank/DDBJ databases">
        <authorList>
            <person name="Kanost M."/>
        </authorList>
    </citation>
    <scope>NUCLEOTIDE SEQUENCE</scope>
</reference>
<dbReference type="Gene3D" id="1.10.287.70">
    <property type="match status" value="1"/>
</dbReference>
<evidence type="ECO:0000256" key="13">
    <source>
        <dbReference type="SAM" id="Phobius"/>
    </source>
</evidence>
<evidence type="ECO:0000256" key="2">
    <source>
        <dbReference type="ARBA" id="ARBA00008685"/>
    </source>
</evidence>
<reference evidence="17" key="2">
    <citation type="journal article" date="2016" name="Insect Biochem. Mol. Biol.">
        <title>Multifaceted biological insights from a draft genome sequence of the tobacco hornworm moth, Manduca sexta.</title>
        <authorList>
            <person name="Kanost M.R."/>
            <person name="Arrese E.L."/>
            <person name="Cao X."/>
            <person name="Chen Y.R."/>
            <person name="Chellapilla S."/>
            <person name="Goldsmith M.R."/>
            <person name="Grosse-Wilde E."/>
            <person name="Heckel D.G."/>
            <person name="Herndon N."/>
            <person name="Jiang H."/>
            <person name="Papanicolaou A."/>
            <person name="Qu J."/>
            <person name="Soulages J.L."/>
            <person name="Vogel H."/>
            <person name="Walters J."/>
            <person name="Waterhouse R.M."/>
            <person name="Ahn S.J."/>
            <person name="Almeida F.C."/>
            <person name="An C."/>
            <person name="Aqrawi P."/>
            <person name="Bretschneider A."/>
            <person name="Bryant W.B."/>
            <person name="Bucks S."/>
            <person name="Chao H."/>
            <person name="Chevignon G."/>
            <person name="Christen J.M."/>
            <person name="Clarke D.F."/>
            <person name="Dittmer N.T."/>
            <person name="Ferguson L.C.F."/>
            <person name="Garavelou S."/>
            <person name="Gordon K.H.J."/>
            <person name="Gunaratna R.T."/>
            <person name="Han Y."/>
            <person name="Hauser F."/>
            <person name="He Y."/>
            <person name="Heidel-Fischer H."/>
            <person name="Hirsh A."/>
            <person name="Hu Y."/>
            <person name="Jiang H."/>
            <person name="Kalra D."/>
            <person name="Klinner C."/>
            <person name="Konig C."/>
            <person name="Kovar C."/>
            <person name="Kroll A.R."/>
            <person name="Kuwar S.S."/>
            <person name="Lee S.L."/>
            <person name="Lehman R."/>
            <person name="Li K."/>
            <person name="Li Z."/>
            <person name="Liang H."/>
            <person name="Lovelace S."/>
            <person name="Lu Z."/>
            <person name="Mansfield J.H."/>
            <person name="McCulloch K.J."/>
            <person name="Mathew T."/>
            <person name="Morton B."/>
            <person name="Muzny D.M."/>
            <person name="Neunemann D."/>
            <person name="Ongeri F."/>
            <person name="Pauchet Y."/>
            <person name="Pu L.L."/>
            <person name="Pyrousis I."/>
            <person name="Rao X.J."/>
            <person name="Redding A."/>
            <person name="Roesel C."/>
            <person name="Sanchez-Gracia A."/>
            <person name="Schaack S."/>
            <person name="Shukla A."/>
            <person name="Tetreau G."/>
            <person name="Wang Y."/>
            <person name="Xiong G.H."/>
            <person name="Traut W."/>
            <person name="Walsh T.K."/>
            <person name="Worley K.C."/>
            <person name="Wu D."/>
            <person name="Wu W."/>
            <person name="Wu Y.Q."/>
            <person name="Zhang X."/>
            <person name="Zou Z."/>
            <person name="Zucker H."/>
            <person name="Briscoe A.D."/>
            <person name="Burmester T."/>
            <person name="Clem R.J."/>
            <person name="Feyereisen R."/>
            <person name="Grimmelikhuijzen C.J.P."/>
            <person name="Hamodrakas S.J."/>
            <person name="Hansson B.S."/>
            <person name="Huguet E."/>
            <person name="Jermiin L.S."/>
            <person name="Lan Q."/>
            <person name="Lehman H.K."/>
            <person name="Lorenzen M."/>
            <person name="Merzendorfer H."/>
            <person name="Michalopoulos I."/>
            <person name="Morton D.B."/>
            <person name="Muthukrishnan S."/>
            <person name="Oakeshott J.G."/>
            <person name="Palmer W."/>
            <person name="Park Y."/>
            <person name="Passarelli A.L."/>
            <person name="Rozas J."/>
            <person name="Schwartz L.M."/>
            <person name="Smith W."/>
            <person name="Southgate A."/>
            <person name="Vilcinskas A."/>
            <person name="Vogt R."/>
            <person name="Wang P."/>
            <person name="Werren J."/>
            <person name="Yu X.Q."/>
            <person name="Zhou J.J."/>
            <person name="Brown S.J."/>
            <person name="Scherer S.E."/>
            <person name="Richards S."/>
            <person name="Blissard G.W."/>
        </authorList>
    </citation>
    <scope>NUCLEOTIDE SEQUENCE</scope>
</reference>
<sequence>MNVNFKLEFVLRHCLPDKIEIMVQKLVGTRLSKGILDHTAMNDWLNTCYFTKALTEELLQLTADGVPVCVVRPFTVKELSQHPIEIDSDTTIADKTENVYDLYEIYNTGFKKNGIFKTVHIGDWRSSLNIEHPKRRNDLSGVVLSCPVVVLKKLEEETFEHYLMQATHVGFDSLHKLKYITLLNYLKDMYNMTYDLQRTNSWGYIRNSSFDGMVGSLQRGQTDIGGSPIFFRADRNEIIDYTAEVWHSRHSFIFRHPKHPSGLYTIYTRPLSTIVWYSVLALLLFSTVVLCVIFKLSWSQSSDSSFSLALLFLWGALCQQGTSLVQQSTSMKILIFSTFVYSAILYQYYTASVVSTLLMEAPKNIKTLKDLLESNLRIGVEEALYDRDYFKRTTDPVALEIYKRKVKQGASENFFLPEKGMALVKMGGFAFHVDTIVSYGIVKKTFSEREVCDIQDVPMYAPHRLGAVMKKHSPYRDHLAYGIRKIMETGLMYRIKWAWDEPRPSCVKTPDSSIYSVSILEFSTPLIILAFGYWLSFVMLVLEIVLCCITQRNVQKRKGFEVSKIY</sequence>
<feature type="transmembrane region" description="Helical" evidence="13">
    <location>
        <begin position="274"/>
        <end position="298"/>
    </location>
</feature>
<evidence type="ECO:0000256" key="6">
    <source>
        <dbReference type="ARBA" id="ARBA00022989"/>
    </source>
</evidence>
<dbReference type="OrthoDB" id="6424337at2759"/>
<keyword evidence="6 13" id="KW-1133">Transmembrane helix</keyword>
<evidence type="ECO:0000256" key="7">
    <source>
        <dbReference type="ARBA" id="ARBA00023065"/>
    </source>
</evidence>
<dbReference type="InterPro" id="IPR001320">
    <property type="entry name" value="Iontro_rcpt_C"/>
</dbReference>
<keyword evidence="10" id="KW-0325">Glycoprotein</keyword>
<comment type="subcellular location">
    <subcellularLocation>
        <location evidence="1">Cell membrane</location>
        <topology evidence="1">Multi-pass membrane protein</topology>
    </subcellularLocation>
</comment>
<name>A0A5K8B3C3_MANSE</name>
<keyword evidence="8 13" id="KW-0472">Membrane</keyword>
<reference evidence="16" key="1">
    <citation type="journal article" date="2015" name="Insect Biochem. Mol. Biol.">
        <title>A reference gene set for chemosensory receptor genes of Manduca sexta.</title>
        <authorList>
            <person name="Koenig C."/>
            <person name="Hirsh A."/>
            <person name="Bucks S."/>
            <person name="Klinner C."/>
            <person name="Vogel H."/>
            <person name="Shukla A."/>
            <person name="Mansfield J.H."/>
            <person name="Morton B."/>
            <person name="Hansson B.S."/>
            <person name="Grosse-Wilde E."/>
        </authorList>
    </citation>
    <scope>NUCLEOTIDE SEQUENCE</scope>
</reference>
<keyword evidence="11" id="KW-1071">Ligand-gated ion channel</keyword>
<feature type="transmembrane region" description="Helical" evidence="13">
    <location>
        <begin position="333"/>
        <end position="349"/>
    </location>
</feature>
<evidence type="ECO:0000256" key="8">
    <source>
        <dbReference type="ARBA" id="ARBA00023136"/>
    </source>
</evidence>
<dbReference type="Pfam" id="PF00060">
    <property type="entry name" value="Lig_chan"/>
    <property type="match status" value="1"/>
</dbReference>
<evidence type="ECO:0000313" key="16">
    <source>
        <dbReference type="EMBL" id="CUQ99331.1"/>
    </source>
</evidence>
<dbReference type="GO" id="GO:0015276">
    <property type="term" value="F:ligand-gated monoatomic ion channel activity"/>
    <property type="evidence" value="ECO:0007669"/>
    <property type="project" value="InterPro"/>
</dbReference>
<gene>
    <name evidence="16" type="primary">IR64a</name>
    <name evidence="17" type="ORF">O3G_MSEX006868</name>
</gene>
<keyword evidence="12" id="KW-0407">Ion channel</keyword>
<evidence type="ECO:0000313" key="18">
    <source>
        <dbReference type="Proteomes" id="UP000791440"/>
    </source>
</evidence>
<dbReference type="PANTHER" id="PTHR42643:SF33">
    <property type="entry name" value="GLUTAMATE RECEPTOR 2-LIKE PROTEIN"/>
    <property type="match status" value="1"/>
</dbReference>
<keyword evidence="18" id="KW-1185">Reference proteome</keyword>
<dbReference type="PANTHER" id="PTHR42643">
    <property type="entry name" value="IONOTROPIC RECEPTOR 20A-RELATED"/>
    <property type="match status" value="1"/>
</dbReference>
<feature type="domain" description="Ionotropic glutamate receptor C-terminal" evidence="14">
    <location>
        <begin position="274"/>
        <end position="449"/>
    </location>
</feature>
<dbReference type="AlphaFoldDB" id="A0A5K8B3C3"/>
<feature type="domain" description="Ionotropic glutamate receptor L-glutamate and glycine-binding" evidence="15">
    <location>
        <begin position="180"/>
        <end position="257"/>
    </location>
</feature>
<dbReference type="Pfam" id="PF10613">
    <property type="entry name" value="Lig_chan-Glu_bd"/>
    <property type="match status" value="1"/>
</dbReference>
<keyword evidence="4" id="KW-1003">Cell membrane</keyword>
<accession>A0A5K8B3C3</accession>
<proteinExistence type="evidence at transcript level"/>
<evidence type="ECO:0000256" key="11">
    <source>
        <dbReference type="ARBA" id="ARBA00023286"/>
    </source>
</evidence>
<feature type="transmembrane region" description="Helical" evidence="13">
    <location>
        <begin position="526"/>
        <end position="549"/>
    </location>
</feature>
<evidence type="ECO:0000256" key="10">
    <source>
        <dbReference type="ARBA" id="ARBA00023180"/>
    </source>
</evidence>
<keyword evidence="5 13" id="KW-0812">Transmembrane</keyword>
<dbReference type="EMBL" id="JH668396">
    <property type="protein sequence ID" value="KAG6450986.1"/>
    <property type="molecule type" value="Genomic_DNA"/>
</dbReference>
<organism evidence="16">
    <name type="scientific">Manduca sexta</name>
    <name type="common">Tobacco hawkmoth</name>
    <name type="synonym">Tobacco hornworm</name>
    <dbReference type="NCBI Taxonomy" id="7130"/>
    <lineage>
        <taxon>Eukaryota</taxon>
        <taxon>Metazoa</taxon>
        <taxon>Ecdysozoa</taxon>
        <taxon>Arthropoda</taxon>
        <taxon>Hexapoda</taxon>
        <taxon>Insecta</taxon>
        <taxon>Pterygota</taxon>
        <taxon>Neoptera</taxon>
        <taxon>Endopterygota</taxon>
        <taxon>Lepidoptera</taxon>
        <taxon>Glossata</taxon>
        <taxon>Ditrysia</taxon>
        <taxon>Bombycoidea</taxon>
        <taxon>Sphingidae</taxon>
        <taxon>Sphinginae</taxon>
        <taxon>Sphingini</taxon>
        <taxon>Manduca</taxon>
    </lineage>
</organism>
<keyword evidence="7" id="KW-0406">Ion transport</keyword>
<comment type="similarity">
    <text evidence="2">Belongs to the glutamate-gated ion channel (TC 1.A.10.1) family.</text>
</comment>
<keyword evidence="3" id="KW-0813">Transport</keyword>
<evidence type="ECO:0000256" key="1">
    <source>
        <dbReference type="ARBA" id="ARBA00004651"/>
    </source>
</evidence>
<dbReference type="SUPFAM" id="SSF53850">
    <property type="entry name" value="Periplasmic binding protein-like II"/>
    <property type="match status" value="1"/>
</dbReference>
<dbReference type="Proteomes" id="UP000791440">
    <property type="component" value="Unassembled WGS sequence"/>
</dbReference>
<protein>
    <submittedName>
        <fullName evidence="16">Ionotropic receptor 64a</fullName>
    </submittedName>
</protein>
<evidence type="ECO:0000259" key="15">
    <source>
        <dbReference type="Pfam" id="PF10613"/>
    </source>
</evidence>
<dbReference type="Gene3D" id="3.40.190.10">
    <property type="entry name" value="Periplasmic binding protein-like II"/>
    <property type="match status" value="1"/>
</dbReference>
<evidence type="ECO:0000256" key="5">
    <source>
        <dbReference type="ARBA" id="ARBA00022692"/>
    </source>
</evidence>
<dbReference type="InterPro" id="IPR019594">
    <property type="entry name" value="Glu/Gly-bd"/>
</dbReference>
<dbReference type="EMBL" id="LN885182">
    <property type="protein sequence ID" value="CUQ99331.1"/>
    <property type="molecule type" value="mRNA"/>
</dbReference>
<evidence type="ECO:0000259" key="14">
    <source>
        <dbReference type="Pfam" id="PF00060"/>
    </source>
</evidence>
<evidence type="ECO:0000256" key="9">
    <source>
        <dbReference type="ARBA" id="ARBA00023170"/>
    </source>
</evidence>
<evidence type="ECO:0000256" key="4">
    <source>
        <dbReference type="ARBA" id="ARBA00022475"/>
    </source>
</evidence>
<evidence type="ECO:0000256" key="12">
    <source>
        <dbReference type="ARBA" id="ARBA00023303"/>
    </source>
</evidence>
<keyword evidence="9 16" id="KW-0675">Receptor</keyword>
<dbReference type="GO" id="GO:0005886">
    <property type="term" value="C:plasma membrane"/>
    <property type="evidence" value="ECO:0007669"/>
    <property type="project" value="UniProtKB-SubCell"/>
</dbReference>
<evidence type="ECO:0000313" key="17">
    <source>
        <dbReference type="EMBL" id="KAG6450986.1"/>
    </source>
</evidence>
<dbReference type="GO" id="GO:0050906">
    <property type="term" value="P:detection of stimulus involved in sensory perception"/>
    <property type="evidence" value="ECO:0007669"/>
    <property type="project" value="UniProtKB-ARBA"/>
</dbReference>
<dbReference type="InterPro" id="IPR052192">
    <property type="entry name" value="Insect_Ionotropic_Sensory_Rcpt"/>
</dbReference>
<evidence type="ECO:0000256" key="3">
    <source>
        <dbReference type="ARBA" id="ARBA00022448"/>
    </source>
</evidence>